<protein>
    <submittedName>
        <fullName evidence="3">Uncharacterized protein</fullName>
    </submittedName>
</protein>
<feature type="compositionally biased region" description="Polar residues" evidence="1">
    <location>
        <begin position="316"/>
        <end position="333"/>
    </location>
</feature>
<reference evidence="3" key="1">
    <citation type="journal article" date="2023" name="Mol. Biol. Evol.">
        <title>Third-Generation Sequencing Reveals the Adaptive Role of the Epigenome in Three Deep-Sea Polychaetes.</title>
        <authorList>
            <person name="Perez M."/>
            <person name="Aroh O."/>
            <person name="Sun Y."/>
            <person name="Lan Y."/>
            <person name="Juniper S.K."/>
            <person name="Young C.R."/>
            <person name="Angers B."/>
            <person name="Qian P.Y."/>
        </authorList>
    </citation>
    <scope>NUCLEOTIDE SEQUENCE</scope>
    <source>
        <strain evidence="3">P08H-3</strain>
    </source>
</reference>
<keyword evidence="2" id="KW-1133">Transmembrane helix</keyword>
<feature type="transmembrane region" description="Helical" evidence="2">
    <location>
        <begin position="63"/>
        <end position="86"/>
    </location>
</feature>
<keyword evidence="4" id="KW-1185">Reference proteome</keyword>
<keyword evidence="2" id="KW-0472">Membrane</keyword>
<evidence type="ECO:0000256" key="1">
    <source>
        <dbReference type="SAM" id="MobiDB-lite"/>
    </source>
</evidence>
<accession>A0AAD9JGG8</accession>
<feature type="region of interest" description="Disordered" evidence="1">
    <location>
        <begin position="304"/>
        <end position="454"/>
    </location>
</feature>
<feature type="compositionally biased region" description="Polar residues" evidence="1">
    <location>
        <begin position="431"/>
        <end position="454"/>
    </location>
</feature>
<dbReference type="AlphaFoldDB" id="A0AAD9JGG8"/>
<dbReference type="Proteomes" id="UP001208570">
    <property type="component" value="Unassembled WGS sequence"/>
</dbReference>
<feature type="region of interest" description="Disordered" evidence="1">
    <location>
        <begin position="178"/>
        <end position="198"/>
    </location>
</feature>
<dbReference type="EMBL" id="JAODUP010000321">
    <property type="protein sequence ID" value="KAK2152704.1"/>
    <property type="molecule type" value="Genomic_DNA"/>
</dbReference>
<evidence type="ECO:0000313" key="4">
    <source>
        <dbReference type="Proteomes" id="UP001208570"/>
    </source>
</evidence>
<comment type="caution">
    <text evidence="3">The sequence shown here is derived from an EMBL/GenBank/DDBJ whole genome shotgun (WGS) entry which is preliminary data.</text>
</comment>
<proteinExistence type="predicted"/>
<gene>
    <name evidence="3" type="ORF">LSH36_321g07007</name>
</gene>
<feature type="transmembrane region" description="Helical" evidence="2">
    <location>
        <begin position="101"/>
        <end position="120"/>
    </location>
</feature>
<keyword evidence="2" id="KW-0812">Transmembrane</keyword>
<evidence type="ECO:0000256" key="2">
    <source>
        <dbReference type="SAM" id="Phobius"/>
    </source>
</evidence>
<evidence type="ECO:0000313" key="3">
    <source>
        <dbReference type="EMBL" id="KAK2152704.1"/>
    </source>
</evidence>
<sequence>MAQSNLTTMNKYPSLSSIHSMISVGYLPPGHGYIPKKVKPDKPYGPSYVTILNRTWRGPGRRCLWYALVAFCLAVLFYISATLYFAHRNVQRLIVRNSEPLGALLLMVAILMTSAVFYFIHRARMESNRWRSFLRFRPDGLFHVVPVNEEYSPRYPIKLATGTYGPRAVKEIPKPRYMRKSRPASRAGGRQRGTGMTTLAEGDEEPLVRNDIMTSQEKLDAPQRFKAEMPEVHKPQPIRLGVIDQQDLYDPTGQFGPSGTRGTPGMLDSSYGPPGVSILVDQSEPGRWAPSSMSFYSPKVAQAEKTVPQERMPSGQMGTSLGQLHPQEPSSPFQKPRYYTPEPRMIPFRETTASQAVSPADRMRQTPEPRLPPGVDRTQAMSRATPEPRMVPGSGRSPPKERPPAGKLQSTQPRMPAGSLKSPPERMVPGQSKQPSARMTPGSQTRPYPGQANQ</sequence>
<organism evidence="3 4">
    <name type="scientific">Paralvinella palmiformis</name>
    <dbReference type="NCBI Taxonomy" id="53620"/>
    <lineage>
        <taxon>Eukaryota</taxon>
        <taxon>Metazoa</taxon>
        <taxon>Spiralia</taxon>
        <taxon>Lophotrochozoa</taxon>
        <taxon>Annelida</taxon>
        <taxon>Polychaeta</taxon>
        <taxon>Sedentaria</taxon>
        <taxon>Canalipalpata</taxon>
        <taxon>Terebellida</taxon>
        <taxon>Terebelliformia</taxon>
        <taxon>Alvinellidae</taxon>
        <taxon>Paralvinella</taxon>
    </lineage>
</organism>
<name>A0AAD9JGG8_9ANNE</name>